<organism evidence="2 3">
    <name type="scientific">Cymbomonas tetramitiformis</name>
    <dbReference type="NCBI Taxonomy" id="36881"/>
    <lineage>
        <taxon>Eukaryota</taxon>
        <taxon>Viridiplantae</taxon>
        <taxon>Chlorophyta</taxon>
        <taxon>Pyramimonadophyceae</taxon>
        <taxon>Pyramimonadales</taxon>
        <taxon>Pyramimonadaceae</taxon>
        <taxon>Cymbomonas</taxon>
    </lineage>
</organism>
<keyword evidence="1" id="KW-0812">Transmembrane</keyword>
<feature type="non-terminal residue" evidence="2">
    <location>
        <position position="1"/>
    </location>
</feature>
<keyword evidence="1" id="KW-1133">Transmembrane helix</keyword>
<reference evidence="2 3" key="1">
    <citation type="journal article" date="2015" name="Genome Biol. Evol.">
        <title>Comparative Genomics of a Bacterivorous Green Alga Reveals Evolutionary Causalities and Consequences of Phago-Mixotrophic Mode of Nutrition.</title>
        <authorList>
            <person name="Burns J.A."/>
            <person name="Paasch A."/>
            <person name="Narechania A."/>
            <person name="Kim E."/>
        </authorList>
    </citation>
    <scope>NUCLEOTIDE SEQUENCE [LARGE SCALE GENOMIC DNA]</scope>
    <source>
        <strain evidence="2 3">PLY_AMNH</strain>
    </source>
</reference>
<keyword evidence="1" id="KW-0472">Membrane</keyword>
<feature type="transmembrane region" description="Helical" evidence="1">
    <location>
        <begin position="49"/>
        <end position="69"/>
    </location>
</feature>
<evidence type="ECO:0000256" key="1">
    <source>
        <dbReference type="SAM" id="Phobius"/>
    </source>
</evidence>
<dbReference type="Proteomes" id="UP001190700">
    <property type="component" value="Unassembled WGS sequence"/>
</dbReference>
<protein>
    <submittedName>
        <fullName evidence="2">Uncharacterized protein</fullName>
    </submittedName>
</protein>
<dbReference type="AlphaFoldDB" id="A0AAE0ETA0"/>
<gene>
    <name evidence="2" type="ORF">CYMTET_51844</name>
</gene>
<dbReference type="EMBL" id="LGRX02034329">
    <property type="protein sequence ID" value="KAK3238120.1"/>
    <property type="molecule type" value="Genomic_DNA"/>
</dbReference>
<sequence>VNGIMRRMSGGVYQQEEEQALCEKSWRSTVLLRLEVAAGSQPMDKLGGWLGLSVLFMIVIHPTVSTYTFQLFNCNKIYLDDDEPRWWLALDHATECYVGSWYNLRALAVFTMISYVMGMPFMLAVICFKMYDMKRVEVAVKLSALGGPVTVDLDQSILHLQPKSWGGPSQARRNEWPE</sequence>
<keyword evidence="3" id="KW-1185">Reference proteome</keyword>
<feature type="transmembrane region" description="Helical" evidence="1">
    <location>
        <begin position="107"/>
        <end position="128"/>
    </location>
</feature>
<name>A0AAE0ETA0_9CHLO</name>
<accession>A0AAE0ETA0</accession>
<evidence type="ECO:0000313" key="2">
    <source>
        <dbReference type="EMBL" id="KAK3238120.1"/>
    </source>
</evidence>
<evidence type="ECO:0000313" key="3">
    <source>
        <dbReference type="Proteomes" id="UP001190700"/>
    </source>
</evidence>
<proteinExistence type="predicted"/>
<comment type="caution">
    <text evidence="2">The sequence shown here is derived from an EMBL/GenBank/DDBJ whole genome shotgun (WGS) entry which is preliminary data.</text>
</comment>